<dbReference type="InParanoid" id="B9RLP9"/>
<evidence type="ECO:0000256" key="2">
    <source>
        <dbReference type="SAM" id="MobiDB-lite"/>
    </source>
</evidence>
<proteinExistence type="predicted"/>
<evidence type="ECO:0008006" key="5">
    <source>
        <dbReference type="Google" id="ProtNLM"/>
    </source>
</evidence>
<feature type="region of interest" description="Disordered" evidence="2">
    <location>
        <begin position="862"/>
        <end position="908"/>
    </location>
</feature>
<feature type="compositionally biased region" description="Polar residues" evidence="2">
    <location>
        <begin position="635"/>
        <end position="648"/>
    </location>
</feature>
<feature type="compositionally biased region" description="Polar residues" evidence="2">
    <location>
        <begin position="76"/>
        <end position="89"/>
    </location>
</feature>
<feature type="compositionally biased region" description="Polar residues" evidence="2">
    <location>
        <begin position="663"/>
        <end position="679"/>
    </location>
</feature>
<sequence length="1690" mass="183536">MPGNEVGDRIHNFFGQESLSQGQHRPEVVEGTWPGLGNNQWVGSQRQIGTPFISNLKNHSIQQSADTERGNGGQSSGVQHGASFSQSTLRPEFARSQAQNPQPTLNGYLHGNQVFQTRQNEANFLGVDSESDRRNLTSRGFSVVEAQLGSDELQKKSSARMDFNESPVNYDFLGGQQQLNSQHPGMFQSLQRQQSGISDMQLLQQQVMLKQMQEIQRQHQQHQQQQQQKQQLQQQEARQVNSVNQVSSFAKQAAGSHPPALINGIPIHDASNYSWQLELVAANTNWPQRNVASAMQGSSSGLMFSPEQGQGPRLMGMIPQQVDQSLYGVPISGTRVASNQYSPVQMDKSTLQHISGSSSSFSGNQYTGFQDQASMQDSTLVSRQGYQGKNVIGTADSQGLNGGFNLESLQQVDLRQSNGSGQDFHGGQDAVDPSETSQGRSVMQVTPSQNVATLDPTEEKILFGSDDNLWEAFGRGTNMGPGGCNMLDGTDLFGAFPSVQSGSWSALMQSAVAETSSAEMGLQEEWSGLASRGSEPSAGNQLAPNIGDSRKKQPAWADNRLQAGSTGNASPYNMSDGISTSINHNNMPGVKQSGDSISYEQNQMLHTKHKSPMFEAMGYRADIWKNESVSNSFVELEQAKSTTGSPQVNREDSDHNNIAALPDSSTVRAKQESSQQLPNVKSHDHPDMKESKIDSSRNAPHYTSTSAGGENAWLDANDLSGGKLKSSSNIGRRPSGVRKFQYHPMGDLGVDVESSYGTKHATLSQSLATQVSQGSKVHDHGDIGKSKFPAQIARNSMEIDKVIVCFAMRGACHYFFSFLLSGSAPSTSTSFDRAVYSYATSKTTPSSQNMLELLHKVDQSREHGNAAHFSSSDCNQPSQMHEAKNSAGSVYHQQHQSSTSQGFGLRLAPPSQLLPIQDHAFSSQSPSQTINSLSSTHVASEVGGGMGHPWSASSIQVLPPGETSQGESRNNISGTNGQTGKNLQGNFAAGFSPGYPYSRSLVQNQQSYDIVPNMSRSTSQNSVASSGEMPQLSNNNQNNAKDSSQQFPILESVSAPQGSTVSGTSLENASAKMSPAMWNGVSAQQRLFGSHPFKVSSNIFKSNLQPNNDSETTSPSSQKVEGYNIQMIGKDPSESGACSGDSHAAKGDQAQQNTPENDPAQTKMSISQGKESVSDPIVSSSVSDPNSTQREIEAFGRSLRPNNILHQNYTLMHQAQSVKNADIDPGNRSLKRFRGPDGPLDAQQVGNHEAQQFYAQSNMVRDASGHCASIPPRDSKMLSFSSKSTDVRDTSIPSKDALAFGQNDTQNLANSNAVPVRNQNSLISPQMAPSWFDQHGTFKNGQVLPFHDAQRPATMKAMELPFSSGRPSSSLHAQGPLEQRNAIAANACQHALVHKSSTSSIASEDISSPQLMSPDAVNMRLAALRPKKRKTATSELVPWHKQVLSDLPMLQNISSAELDWAQAANRLTEKVEDEAEMLEDGPPVFRSKRRLLLTTQLMQLLFRPPSASVLSADAIPHYESVVHFLARATLGDTCSTLACAGSDNSMSSSGSLVPVKTFERISDQYFSKVVEDLISRARKLENDLLRLDKRASVLDLRVECQELEKYSVINRFAKFHGRGQGDGSETSLSDATAQKSCLQRYVTALPMPRNLPDRDFTLYTLAPWRKKGKRGGFCWGGLGWEWGSEFRSPK</sequence>
<keyword evidence="4" id="KW-1185">Reference proteome</keyword>
<feature type="region of interest" description="Disordered" evidence="2">
    <location>
        <begin position="1099"/>
        <end position="1190"/>
    </location>
</feature>
<feature type="region of interest" description="Disordered" evidence="2">
    <location>
        <begin position="14"/>
        <end position="42"/>
    </location>
</feature>
<evidence type="ECO:0000313" key="4">
    <source>
        <dbReference type="Proteomes" id="UP000008311"/>
    </source>
</evidence>
<feature type="region of interest" description="Disordered" evidence="2">
    <location>
        <begin position="416"/>
        <end position="446"/>
    </location>
</feature>
<feature type="region of interest" description="Disordered" evidence="2">
    <location>
        <begin position="528"/>
        <end position="555"/>
    </location>
</feature>
<dbReference type="STRING" id="3988.B9RLP9"/>
<feature type="region of interest" description="Disordered" evidence="2">
    <location>
        <begin position="939"/>
        <end position="987"/>
    </location>
</feature>
<feature type="coiled-coil region" evidence="1">
    <location>
        <begin position="205"/>
        <end position="235"/>
    </location>
</feature>
<protein>
    <recommendedName>
        <fullName evidence="5">Dentin sialoprotein</fullName>
    </recommendedName>
</protein>
<feature type="compositionally biased region" description="Polar residues" evidence="2">
    <location>
        <begin position="886"/>
        <end position="902"/>
    </location>
</feature>
<feature type="compositionally biased region" description="Polar residues" evidence="2">
    <location>
        <begin position="1031"/>
        <end position="1042"/>
    </location>
</feature>
<feature type="compositionally biased region" description="Polar residues" evidence="2">
    <location>
        <begin position="96"/>
        <end position="105"/>
    </location>
</feature>
<feature type="compositionally biased region" description="Low complexity" evidence="2">
    <location>
        <begin position="1174"/>
        <end position="1187"/>
    </location>
</feature>
<feature type="region of interest" description="Disordered" evidence="2">
    <location>
        <begin position="60"/>
        <end position="109"/>
    </location>
</feature>
<feature type="compositionally biased region" description="Polar residues" evidence="2">
    <location>
        <begin position="1149"/>
        <end position="1171"/>
    </location>
</feature>
<keyword evidence="1" id="KW-0175">Coiled coil</keyword>
<feature type="compositionally biased region" description="Basic and acidic residues" evidence="2">
    <location>
        <begin position="681"/>
        <end position="695"/>
    </location>
</feature>
<evidence type="ECO:0000256" key="1">
    <source>
        <dbReference type="SAM" id="Coils"/>
    </source>
</evidence>
<dbReference type="EMBL" id="EQ973788">
    <property type="protein sequence ID" value="EEF47774.1"/>
    <property type="molecule type" value="Genomic_DNA"/>
</dbReference>
<feature type="compositionally biased region" description="Polar residues" evidence="2">
    <location>
        <begin position="1099"/>
        <end position="1119"/>
    </location>
</feature>
<evidence type="ECO:0000313" key="3">
    <source>
        <dbReference type="EMBL" id="EEF47774.1"/>
    </source>
</evidence>
<feature type="compositionally biased region" description="Polar residues" evidence="2">
    <location>
        <begin position="1013"/>
        <end position="1025"/>
    </location>
</feature>
<feature type="compositionally biased region" description="Polar residues" evidence="2">
    <location>
        <begin position="868"/>
        <end position="879"/>
    </location>
</feature>
<feature type="region of interest" description="Disordered" evidence="2">
    <location>
        <begin position="635"/>
        <end position="714"/>
    </location>
</feature>
<name>B9RLP9_RICCO</name>
<dbReference type="Proteomes" id="UP000008311">
    <property type="component" value="Unassembled WGS sequence"/>
</dbReference>
<dbReference type="FunCoup" id="B9RLP9">
    <property type="interactions" value="3080"/>
</dbReference>
<dbReference type="eggNOG" id="ENOG502QW8G">
    <property type="taxonomic scope" value="Eukaryota"/>
</dbReference>
<feature type="compositionally biased region" description="Polar residues" evidence="2">
    <location>
        <begin position="696"/>
        <end position="708"/>
    </location>
</feature>
<accession>B9RLP9</accession>
<gene>
    <name evidence="3" type="ORF">RCOM_1469950</name>
</gene>
<organism evidence="3 4">
    <name type="scientific">Ricinus communis</name>
    <name type="common">Castor bean</name>
    <dbReference type="NCBI Taxonomy" id="3988"/>
    <lineage>
        <taxon>Eukaryota</taxon>
        <taxon>Viridiplantae</taxon>
        <taxon>Streptophyta</taxon>
        <taxon>Embryophyta</taxon>
        <taxon>Tracheophyta</taxon>
        <taxon>Spermatophyta</taxon>
        <taxon>Magnoliopsida</taxon>
        <taxon>eudicotyledons</taxon>
        <taxon>Gunneridae</taxon>
        <taxon>Pentapetalae</taxon>
        <taxon>rosids</taxon>
        <taxon>fabids</taxon>
        <taxon>Malpighiales</taxon>
        <taxon>Euphorbiaceae</taxon>
        <taxon>Acalyphoideae</taxon>
        <taxon>Acalypheae</taxon>
        <taxon>Ricinus</taxon>
    </lineage>
</organism>
<reference evidence="4" key="1">
    <citation type="journal article" date="2010" name="Nat. Biotechnol.">
        <title>Draft genome sequence of the oilseed species Ricinus communis.</title>
        <authorList>
            <person name="Chan A.P."/>
            <person name="Crabtree J."/>
            <person name="Zhao Q."/>
            <person name="Lorenzi H."/>
            <person name="Orvis J."/>
            <person name="Puiu D."/>
            <person name="Melake-Berhan A."/>
            <person name="Jones K.M."/>
            <person name="Redman J."/>
            <person name="Chen G."/>
            <person name="Cahoon E.B."/>
            <person name="Gedil M."/>
            <person name="Stanke M."/>
            <person name="Haas B.J."/>
            <person name="Wortman J.R."/>
            <person name="Fraser-Liggett C.M."/>
            <person name="Ravel J."/>
            <person name="Rabinowicz P.D."/>
        </authorList>
    </citation>
    <scope>NUCLEOTIDE SEQUENCE [LARGE SCALE GENOMIC DNA]</scope>
    <source>
        <strain evidence="4">cv. Hale</strain>
    </source>
</reference>
<feature type="region of interest" description="Disordered" evidence="2">
    <location>
        <begin position="1013"/>
        <end position="1042"/>
    </location>
</feature>
<dbReference type="PANTHER" id="PTHR31267">
    <property type="entry name" value="DENTIN SIALOPHOSPHOPROTEIN-LIKE PROTEIN"/>
    <property type="match status" value="1"/>
</dbReference>
<feature type="compositionally biased region" description="Polar residues" evidence="2">
    <location>
        <begin position="951"/>
        <end position="985"/>
    </location>
</feature>
<dbReference type="PANTHER" id="PTHR31267:SF7">
    <property type="entry name" value="DENTIN SIALOPHOSPHOPROTEIN-LIKE PROTEIN"/>
    <property type="match status" value="1"/>
</dbReference>
<feature type="compositionally biased region" description="Polar residues" evidence="2">
    <location>
        <begin position="434"/>
        <end position="446"/>
    </location>
</feature>